<name>A0ACB7FBH5_NIBAL</name>
<organism evidence="1 2">
    <name type="scientific">Nibea albiflora</name>
    <name type="common">Yellow drum</name>
    <name type="synonym">Corvina albiflora</name>
    <dbReference type="NCBI Taxonomy" id="240163"/>
    <lineage>
        <taxon>Eukaryota</taxon>
        <taxon>Metazoa</taxon>
        <taxon>Chordata</taxon>
        <taxon>Craniata</taxon>
        <taxon>Vertebrata</taxon>
        <taxon>Euteleostomi</taxon>
        <taxon>Actinopterygii</taxon>
        <taxon>Neopterygii</taxon>
        <taxon>Teleostei</taxon>
        <taxon>Neoteleostei</taxon>
        <taxon>Acanthomorphata</taxon>
        <taxon>Eupercaria</taxon>
        <taxon>Sciaenidae</taxon>
        <taxon>Nibea</taxon>
    </lineage>
</organism>
<proteinExistence type="predicted"/>
<protein>
    <submittedName>
        <fullName evidence="1">Interferon-induced protein 44</fullName>
    </submittedName>
</protein>
<evidence type="ECO:0000313" key="1">
    <source>
        <dbReference type="EMBL" id="KAG8011547.1"/>
    </source>
</evidence>
<reference evidence="1" key="1">
    <citation type="submission" date="2020-04" db="EMBL/GenBank/DDBJ databases">
        <title>A chromosome-scale assembly and high-density genetic map of the yellow drum (Nibea albiflora) genome.</title>
        <authorList>
            <person name="Xu D."/>
            <person name="Zhang W."/>
            <person name="Chen R."/>
            <person name="Tan P."/>
            <person name="Wang L."/>
            <person name="Song H."/>
            <person name="Tian L."/>
            <person name="Zhu Q."/>
            <person name="Wang B."/>
        </authorList>
    </citation>
    <scope>NUCLEOTIDE SEQUENCE</scope>
    <source>
        <strain evidence="1">ZJHYS-2018</strain>
    </source>
</reference>
<dbReference type="EMBL" id="CM024802">
    <property type="protein sequence ID" value="KAG8011547.1"/>
    <property type="molecule type" value="Genomic_DNA"/>
</dbReference>
<dbReference type="Proteomes" id="UP000805704">
    <property type="component" value="Chromosome 14"/>
</dbReference>
<keyword evidence="2" id="KW-1185">Reference proteome</keyword>
<comment type="caution">
    <text evidence="1">The sequence shown here is derived from an EMBL/GenBank/DDBJ whole genome shotgun (WGS) entry which is preliminary data.</text>
</comment>
<gene>
    <name evidence="1" type="primary">IFI44.7</name>
    <name evidence="1" type="ORF">GBF38_006435</name>
</gene>
<accession>A0ACB7FBH5</accession>
<evidence type="ECO:0000313" key="2">
    <source>
        <dbReference type="Proteomes" id="UP000805704"/>
    </source>
</evidence>
<sequence>NVMFPPLNRDNHNVLQYLKDYKPQTEGQKLRILLHGPVGAGKSSFINSIQSVLQGRIYRQALVESSTDNNDGNSYDSFTKKYTTYKVSKGGPERVCSFVFNDIMGLELKGVLVDDIKLALKGHVKDGYTFSAAVPEISADRDVPCTGRPPDFTFILKLAPYQRLTCTFNPVSKMSEQDQFYNNSPSNNDKVHVLVCVVPGSTVAHIKDEVVRKIREIRKEASDLGIPQLAVITKIDEVCPEIKEDVKNVYKSKLMKAKMEEFSAQVGIPMNCIFPVKNYYEENNVNSDINSLILDSLRGIIHSGDDYFEHQMTQTDSD</sequence>
<feature type="non-terminal residue" evidence="1">
    <location>
        <position position="1"/>
    </location>
</feature>